<evidence type="ECO:0000256" key="1">
    <source>
        <dbReference type="ARBA" id="ARBA00001452"/>
    </source>
</evidence>
<dbReference type="PANTHER" id="PTHR12145">
    <property type="entry name" value="MANNAN ENDO-1,6-ALPHA-MANNOSIDASE DCW1"/>
    <property type="match status" value="1"/>
</dbReference>
<evidence type="ECO:0000256" key="3">
    <source>
        <dbReference type="ARBA" id="ARBA00012350"/>
    </source>
</evidence>
<evidence type="ECO:0000256" key="6">
    <source>
        <dbReference type="ARBA" id="ARBA00023180"/>
    </source>
</evidence>
<organism evidence="8 9">
    <name type="scientific">Paraphaeosphaeria sporulosa</name>
    <dbReference type="NCBI Taxonomy" id="1460663"/>
    <lineage>
        <taxon>Eukaryota</taxon>
        <taxon>Fungi</taxon>
        <taxon>Dikarya</taxon>
        <taxon>Ascomycota</taxon>
        <taxon>Pezizomycotina</taxon>
        <taxon>Dothideomycetes</taxon>
        <taxon>Pleosporomycetidae</taxon>
        <taxon>Pleosporales</taxon>
        <taxon>Massarineae</taxon>
        <taxon>Didymosphaeriaceae</taxon>
        <taxon>Paraphaeosphaeria</taxon>
    </lineage>
</organism>
<dbReference type="SUPFAM" id="SSF48208">
    <property type="entry name" value="Six-hairpin glycosidases"/>
    <property type="match status" value="1"/>
</dbReference>
<dbReference type="InterPro" id="IPR014480">
    <property type="entry name" value="Mannan-1_6-alpha_mannosidase"/>
</dbReference>
<keyword evidence="9" id="KW-1185">Reference proteome</keyword>
<dbReference type="GeneID" id="28756889"/>
<feature type="non-terminal residue" evidence="8">
    <location>
        <position position="1"/>
    </location>
</feature>
<evidence type="ECO:0000256" key="7">
    <source>
        <dbReference type="ARBA" id="ARBA00023295"/>
    </source>
</evidence>
<gene>
    <name evidence="8" type="ORF">CC84DRAFT_1044589</name>
</gene>
<evidence type="ECO:0000256" key="2">
    <source>
        <dbReference type="ARBA" id="ARBA00009699"/>
    </source>
</evidence>
<dbReference type="AlphaFoldDB" id="A0A177C306"/>
<protein>
    <recommendedName>
        <fullName evidence="3">mannan endo-1,6-alpha-mannosidase</fullName>
        <ecNumber evidence="3">3.2.1.101</ecNumber>
    </recommendedName>
</protein>
<evidence type="ECO:0000256" key="4">
    <source>
        <dbReference type="ARBA" id="ARBA00022729"/>
    </source>
</evidence>
<sequence length="289" mass="31374">LVVTAAQIAQSIKSSLPNPSLVLVPQPYYWWQSGIVNNALFTYGFVTGDKQFEDLAKNTLYNQATAANDFMMPDATGNDDQAWWALSALTAAENNVAVPAGSPTFLSMAQNVFNEQKGRWDESSCSGGMRFKINAGDVGYEYKSSIANGLFFQLAARLAKLTGDADAKAWAEKSYDWIASTGLIDTDFNVYDGTDAASGCVDLNHNQWSYNAGVFLYGAAVMASQTGDAKWADRTNGLLAAAQRNFVRDSALYEPICEDQGTCNNDQVSFKGILARWLGATAVERPDLK</sequence>
<keyword evidence="4" id="KW-0732">Signal</keyword>
<dbReference type="RefSeq" id="XP_018032368.1">
    <property type="nucleotide sequence ID" value="XM_018173403.1"/>
</dbReference>
<dbReference type="GO" id="GO:0016052">
    <property type="term" value="P:carbohydrate catabolic process"/>
    <property type="evidence" value="ECO:0007669"/>
    <property type="project" value="InterPro"/>
</dbReference>
<dbReference type="STRING" id="1460663.A0A177C306"/>
<name>A0A177C306_9PLEO</name>
<evidence type="ECO:0000256" key="5">
    <source>
        <dbReference type="ARBA" id="ARBA00022801"/>
    </source>
</evidence>
<dbReference type="InterPro" id="IPR008928">
    <property type="entry name" value="6-hairpin_glycosidase_sf"/>
</dbReference>
<feature type="non-terminal residue" evidence="8">
    <location>
        <position position="289"/>
    </location>
</feature>
<dbReference type="PANTHER" id="PTHR12145:SF36">
    <property type="entry name" value="MANNAN ENDO-1,6-ALPHA-MANNOSIDASE DCW1"/>
    <property type="match status" value="1"/>
</dbReference>
<proteinExistence type="inferred from homology"/>
<accession>A0A177C306</accession>
<reference evidence="8 9" key="1">
    <citation type="submission" date="2016-05" db="EMBL/GenBank/DDBJ databases">
        <title>Comparative analysis of secretome profiles of manganese(II)-oxidizing ascomycete fungi.</title>
        <authorList>
            <consortium name="DOE Joint Genome Institute"/>
            <person name="Zeiner C.A."/>
            <person name="Purvine S.O."/>
            <person name="Zink E.M."/>
            <person name="Wu S."/>
            <person name="Pasa-Tolic L."/>
            <person name="Chaput D.L."/>
            <person name="Haridas S."/>
            <person name="Grigoriev I.V."/>
            <person name="Santelli C.M."/>
            <person name="Hansel C.M."/>
        </authorList>
    </citation>
    <scope>NUCLEOTIDE SEQUENCE [LARGE SCALE GENOMIC DNA]</scope>
    <source>
        <strain evidence="8 9">AP3s5-JAC2a</strain>
    </source>
</reference>
<dbReference type="GO" id="GO:0009272">
    <property type="term" value="P:fungal-type cell wall biogenesis"/>
    <property type="evidence" value="ECO:0007669"/>
    <property type="project" value="TreeGrafter"/>
</dbReference>
<dbReference type="Pfam" id="PF03663">
    <property type="entry name" value="Glyco_hydro_76"/>
    <property type="match status" value="1"/>
</dbReference>
<evidence type="ECO:0000313" key="9">
    <source>
        <dbReference type="Proteomes" id="UP000077069"/>
    </source>
</evidence>
<comment type="catalytic activity">
    <reaction evidence="1">
        <text>Random hydrolysis of (1-&gt;6)-alpha-D-mannosidic linkages in unbranched (1-&gt;6)-mannans.</text>
        <dbReference type="EC" id="3.2.1.101"/>
    </reaction>
</comment>
<dbReference type="GO" id="GO:0008496">
    <property type="term" value="F:mannan endo-1,6-alpha-mannosidase activity"/>
    <property type="evidence" value="ECO:0007669"/>
    <property type="project" value="UniProtKB-EC"/>
</dbReference>
<dbReference type="Proteomes" id="UP000077069">
    <property type="component" value="Unassembled WGS sequence"/>
</dbReference>
<evidence type="ECO:0000313" key="8">
    <source>
        <dbReference type="EMBL" id="OAG02003.1"/>
    </source>
</evidence>
<dbReference type="Gene3D" id="1.50.10.20">
    <property type="match status" value="1"/>
</dbReference>
<dbReference type="OrthoDB" id="4187847at2759"/>
<comment type="similarity">
    <text evidence="2">Belongs to the glycosyl hydrolase 76 family.</text>
</comment>
<keyword evidence="6" id="KW-0325">Glycoprotein</keyword>
<keyword evidence="7" id="KW-0326">Glycosidase</keyword>
<keyword evidence="5 8" id="KW-0378">Hydrolase</keyword>
<dbReference type="InParanoid" id="A0A177C306"/>
<dbReference type="EMBL" id="KV441556">
    <property type="protein sequence ID" value="OAG02003.1"/>
    <property type="molecule type" value="Genomic_DNA"/>
</dbReference>
<dbReference type="EC" id="3.2.1.101" evidence="3"/>
<dbReference type="InterPro" id="IPR005198">
    <property type="entry name" value="Glyco_hydro_76"/>
</dbReference>